<evidence type="ECO:0000313" key="2">
    <source>
        <dbReference type="EMBL" id="KAB2623833.1"/>
    </source>
</evidence>
<reference evidence="2 3" key="1">
    <citation type="submission" date="2019-09" db="EMBL/GenBank/DDBJ databases">
        <authorList>
            <person name="Ou C."/>
        </authorList>
    </citation>
    <scope>NUCLEOTIDE SEQUENCE [LARGE SCALE GENOMIC DNA]</scope>
    <source>
        <strain evidence="2">S2</strain>
        <tissue evidence="2">Leaf</tissue>
    </source>
</reference>
<dbReference type="AlphaFoldDB" id="A0A5N5HB62"/>
<gene>
    <name evidence="2" type="ORF">D8674_040849</name>
</gene>
<proteinExistence type="predicted"/>
<sequence length="115" mass="12297">MEAEPSKRRLKAPNRLSDCTKTISSITALATAASSQSSSSYTVKLKRQNPKLASVTDNLISALDPTPSIVLPPIPSTYPRPHPISSSVSGNFSAPFFISPFLALGSGVIFALFWF</sequence>
<keyword evidence="1" id="KW-0812">Transmembrane</keyword>
<evidence type="ECO:0000256" key="1">
    <source>
        <dbReference type="SAM" id="Phobius"/>
    </source>
</evidence>
<comment type="caution">
    <text evidence="2">The sequence shown here is derived from an EMBL/GenBank/DDBJ whole genome shotgun (WGS) entry which is preliminary data.</text>
</comment>
<feature type="transmembrane region" description="Helical" evidence="1">
    <location>
        <begin position="94"/>
        <end position="114"/>
    </location>
</feature>
<dbReference type="Proteomes" id="UP000327157">
    <property type="component" value="Unassembled WGS sequence"/>
</dbReference>
<keyword evidence="1" id="KW-0472">Membrane</keyword>
<evidence type="ECO:0000313" key="3">
    <source>
        <dbReference type="Proteomes" id="UP000327157"/>
    </source>
</evidence>
<protein>
    <submittedName>
        <fullName evidence="2">Endochitinase A-like</fullName>
    </submittedName>
</protein>
<keyword evidence="3" id="KW-1185">Reference proteome</keyword>
<dbReference type="EMBL" id="SMOL01000172">
    <property type="protein sequence ID" value="KAB2623833.1"/>
    <property type="molecule type" value="Genomic_DNA"/>
</dbReference>
<accession>A0A5N5HB62</accession>
<reference evidence="2 3" key="2">
    <citation type="submission" date="2019-11" db="EMBL/GenBank/DDBJ databases">
        <title>A de novo genome assembly of a pear dwarfing rootstock.</title>
        <authorList>
            <person name="Wang F."/>
            <person name="Wang J."/>
            <person name="Li S."/>
            <person name="Zhang Y."/>
            <person name="Fang M."/>
            <person name="Ma L."/>
            <person name="Zhao Y."/>
            <person name="Jiang S."/>
        </authorList>
    </citation>
    <scope>NUCLEOTIDE SEQUENCE [LARGE SCALE GENOMIC DNA]</scope>
    <source>
        <strain evidence="2">S2</strain>
        <tissue evidence="2">Leaf</tissue>
    </source>
</reference>
<organism evidence="2 3">
    <name type="scientific">Pyrus ussuriensis x Pyrus communis</name>
    <dbReference type="NCBI Taxonomy" id="2448454"/>
    <lineage>
        <taxon>Eukaryota</taxon>
        <taxon>Viridiplantae</taxon>
        <taxon>Streptophyta</taxon>
        <taxon>Embryophyta</taxon>
        <taxon>Tracheophyta</taxon>
        <taxon>Spermatophyta</taxon>
        <taxon>Magnoliopsida</taxon>
        <taxon>eudicotyledons</taxon>
        <taxon>Gunneridae</taxon>
        <taxon>Pentapetalae</taxon>
        <taxon>rosids</taxon>
        <taxon>fabids</taxon>
        <taxon>Rosales</taxon>
        <taxon>Rosaceae</taxon>
        <taxon>Amygdaloideae</taxon>
        <taxon>Maleae</taxon>
        <taxon>Pyrus</taxon>
    </lineage>
</organism>
<name>A0A5N5HB62_9ROSA</name>
<keyword evidence="1" id="KW-1133">Transmembrane helix</keyword>